<sequence>MTLLFERPENTKRYDVIQNGKCLFQTESLSACKSTRKGAAIIIASGPSVKNFPIERYSHMPMFAVNGSLAAFKAADVRPYFYVCDDPNYGDAKSEVVIEAAEFSENVALSPSVLDQVLKHHEEFRPGNSPLYLVERLNRPWHGRAMSDRRFSWSVRRDPDLMCRFSLWSKKANRIGFSKNIEKGYFCARTVPYVAIQLAYHLGFSHVVLVGVDLSSGAGRFYEEGEAPMRSALDDDYEALILPSFKYMSRTFRRTSEFKVYNLFSSSRLPKSVIPRLERLNDLDELLKKISLA</sequence>
<dbReference type="Proteomes" id="UP000235925">
    <property type="component" value="Unassembled WGS sequence"/>
</dbReference>
<reference evidence="1 2" key="1">
    <citation type="submission" date="2018-01" db="EMBL/GenBank/DDBJ databases">
        <title>Denitrification phenotypes of diverse strains of Pseudomonas stutzeri.</title>
        <authorList>
            <person name="Milligan D.A."/>
            <person name="Bergaust L."/>
            <person name="Bakken L.R."/>
            <person name="Frostegard A."/>
        </authorList>
    </citation>
    <scope>NUCLEOTIDE SEQUENCE [LARGE SCALE GENOMIC DNA]</scope>
    <source>
        <strain evidence="1 2">KC</strain>
    </source>
</reference>
<dbReference type="RefSeq" id="WP_102824196.1">
    <property type="nucleotide sequence ID" value="NZ_CP139348.1"/>
</dbReference>
<organism evidence="1 2">
    <name type="scientific">Stutzerimonas stutzeri</name>
    <name type="common">Pseudomonas stutzeri</name>
    <dbReference type="NCBI Taxonomy" id="316"/>
    <lineage>
        <taxon>Bacteria</taxon>
        <taxon>Pseudomonadati</taxon>
        <taxon>Pseudomonadota</taxon>
        <taxon>Gammaproteobacteria</taxon>
        <taxon>Pseudomonadales</taxon>
        <taxon>Pseudomonadaceae</taxon>
        <taxon>Stutzerimonas</taxon>
    </lineage>
</organism>
<evidence type="ECO:0000313" key="1">
    <source>
        <dbReference type="EMBL" id="PNF81428.1"/>
    </source>
</evidence>
<comment type="caution">
    <text evidence="1">The sequence shown here is derived from an EMBL/GenBank/DDBJ whole genome shotgun (WGS) entry which is preliminary data.</text>
</comment>
<dbReference type="EMBL" id="POUN01000002">
    <property type="protein sequence ID" value="PNF81428.1"/>
    <property type="molecule type" value="Genomic_DNA"/>
</dbReference>
<dbReference type="OrthoDB" id="6555425at2"/>
<accession>A0A2N8S492</accession>
<proteinExistence type="predicted"/>
<evidence type="ECO:0000313" key="2">
    <source>
        <dbReference type="Proteomes" id="UP000235925"/>
    </source>
</evidence>
<protein>
    <submittedName>
        <fullName evidence="1">Lipopolysaccharide core biosynthesis protein</fullName>
    </submittedName>
</protein>
<dbReference type="AlphaFoldDB" id="A0A2N8S492"/>
<dbReference type="Gene3D" id="3.90.1480.10">
    <property type="entry name" value="Alpha-2,3-sialyltransferase"/>
    <property type="match status" value="1"/>
</dbReference>
<name>A0A2N8S492_STUST</name>
<gene>
    <name evidence="1" type="ORF">CXK92_06235</name>
</gene>